<sequence>MGPRKTRAALRAEAEANENVDTIHNDNTSIDNAESAPLPSESSKVSEKDRIPLGRITPNSISSGLEEEAEEPTKKKKATKGARKGGKKGKKGGKVEEIVEEDDNVKEEKVSAQAPTVGEDVTEEPAKPVTRKTRQQAAKEEEAMAKTQVADTSIPEEKDKSEEQSLVVEPATTNEPVSPAAEEPQIALQERHAETNELQSIDEEPEGPSISEDVSTVQEPSTEAIETNSEGGQQPDASAETSTPVFSVAVAISTPVEDEVHEYVESAAPAIATREATSKSIEAVQGEQLKTDTSRDSKSPSLSFMRPEDSIAAIDALEDALEEVGKVLPSFDPSSPVKPTRPRSMAATSKSNRNSVVAKPPPTAKSATSKPPTRSTGAPSMVKGKPNAFSASTTLTRSTSVRTKPTNPATAKKEASRNPQSREPKVVDYLAEKRRPVSISFPTPPPPPKSKKELTRSTFQLPGEAVAAKLRAAREERQKREEEEKEKKAEQAKQNRRSVAFGSSINVKPTAASRARESLIAGAKKVEPGKDIANQPASKRSSVAGVSAAAGASTAAKRSSALMSKRGSIVIGRGRPNPDDTTLGAQGPMASSFTSAGSAPNAMSRSSSLRKEAISQKRSSLTFSSSTEPKQRVPSISAAPKSVVTAADAALQRMKAREIFNRDRKEKEAKENEKREKEESARRARAQAAERGRQASREWAEKQKKKMGGGSAEGKKEVVA</sequence>
<dbReference type="AlphaFoldDB" id="A0A6G1H433"/>
<feature type="compositionally biased region" description="Polar residues" evidence="1">
    <location>
        <begin position="346"/>
        <end position="355"/>
    </location>
</feature>
<gene>
    <name evidence="2" type="ORF">K402DRAFT_392251</name>
</gene>
<keyword evidence="3" id="KW-1185">Reference proteome</keyword>
<feature type="compositionally biased region" description="Low complexity" evidence="1">
    <location>
        <begin position="390"/>
        <end position="403"/>
    </location>
</feature>
<name>A0A6G1H433_9PEZI</name>
<dbReference type="EMBL" id="ML977150">
    <property type="protein sequence ID" value="KAF1987971.1"/>
    <property type="molecule type" value="Genomic_DNA"/>
</dbReference>
<feature type="region of interest" description="Disordered" evidence="1">
    <location>
        <begin position="327"/>
        <end position="639"/>
    </location>
</feature>
<evidence type="ECO:0008006" key="4">
    <source>
        <dbReference type="Google" id="ProtNLM"/>
    </source>
</evidence>
<feature type="compositionally biased region" description="Basic and acidic residues" evidence="1">
    <location>
        <begin position="656"/>
        <end position="702"/>
    </location>
</feature>
<proteinExistence type="predicted"/>
<organism evidence="2 3">
    <name type="scientific">Aulographum hederae CBS 113979</name>
    <dbReference type="NCBI Taxonomy" id="1176131"/>
    <lineage>
        <taxon>Eukaryota</taxon>
        <taxon>Fungi</taxon>
        <taxon>Dikarya</taxon>
        <taxon>Ascomycota</taxon>
        <taxon>Pezizomycotina</taxon>
        <taxon>Dothideomycetes</taxon>
        <taxon>Pleosporomycetidae</taxon>
        <taxon>Aulographales</taxon>
        <taxon>Aulographaceae</taxon>
    </lineage>
</organism>
<feature type="compositionally biased region" description="Polar residues" evidence="1">
    <location>
        <begin position="20"/>
        <end position="32"/>
    </location>
</feature>
<feature type="compositionally biased region" description="Basic and acidic residues" evidence="1">
    <location>
        <begin position="472"/>
        <end position="493"/>
    </location>
</feature>
<feature type="compositionally biased region" description="Basic and acidic residues" evidence="1">
    <location>
        <begin position="411"/>
        <end position="435"/>
    </location>
</feature>
<evidence type="ECO:0000313" key="2">
    <source>
        <dbReference type="EMBL" id="KAF1987971.1"/>
    </source>
</evidence>
<feature type="compositionally biased region" description="Basic and acidic residues" evidence="1">
    <location>
        <begin position="289"/>
        <end position="298"/>
    </location>
</feature>
<accession>A0A6G1H433</accession>
<protein>
    <recommendedName>
        <fullName evidence="4">Carboxylesterase family protein</fullName>
    </recommendedName>
</protein>
<evidence type="ECO:0000256" key="1">
    <source>
        <dbReference type="SAM" id="MobiDB-lite"/>
    </source>
</evidence>
<feature type="compositionally biased region" description="Polar residues" evidence="1">
    <location>
        <begin position="579"/>
        <end position="607"/>
    </location>
</feature>
<feature type="compositionally biased region" description="Polar residues" evidence="1">
    <location>
        <begin position="212"/>
        <end position="242"/>
    </location>
</feature>
<feature type="compositionally biased region" description="Basic residues" evidence="1">
    <location>
        <begin position="74"/>
        <end position="92"/>
    </location>
</feature>
<reference evidence="2" key="1">
    <citation type="journal article" date="2020" name="Stud. Mycol.">
        <title>101 Dothideomycetes genomes: a test case for predicting lifestyles and emergence of pathogens.</title>
        <authorList>
            <person name="Haridas S."/>
            <person name="Albert R."/>
            <person name="Binder M."/>
            <person name="Bloem J."/>
            <person name="Labutti K."/>
            <person name="Salamov A."/>
            <person name="Andreopoulos B."/>
            <person name="Baker S."/>
            <person name="Barry K."/>
            <person name="Bills G."/>
            <person name="Bluhm B."/>
            <person name="Cannon C."/>
            <person name="Castanera R."/>
            <person name="Culley D."/>
            <person name="Daum C."/>
            <person name="Ezra D."/>
            <person name="Gonzalez J."/>
            <person name="Henrissat B."/>
            <person name="Kuo A."/>
            <person name="Liang C."/>
            <person name="Lipzen A."/>
            <person name="Lutzoni F."/>
            <person name="Magnuson J."/>
            <person name="Mondo S."/>
            <person name="Nolan M."/>
            <person name="Ohm R."/>
            <person name="Pangilinan J."/>
            <person name="Park H.-J."/>
            <person name="Ramirez L."/>
            <person name="Alfaro M."/>
            <person name="Sun H."/>
            <person name="Tritt A."/>
            <person name="Yoshinaga Y."/>
            <person name="Zwiers L.-H."/>
            <person name="Turgeon B."/>
            <person name="Goodwin S."/>
            <person name="Spatafora J."/>
            <person name="Crous P."/>
            <person name="Grigoriev I."/>
        </authorList>
    </citation>
    <scope>NUCLEOTIDE SEQUENCE</scope>
    <source>
        <strain evidence="2">CBS 113979</strain>
    </source>
</reference>
<evidence type="ECO:0000313" key="3">
    <source>
        <dbReference type="Proteomes" id="UP000800041"/>
    </source>
</evidence>
<feature type="region of interest" description="Disordered" evidence="1">
    <location>
        <begin position="1"/>
        <end position="242"/>
    </location>
</feature>
<feature type="compositionally biased region" description="Polar residues" evidence="1">
    <location>
        <begin position="365"/>
        <end position="378"/>
    </location>
</feature>
<dbReference type="Proteomes" id="UP000800041">
    <property type="component" value="Unassembled WGS sequence"/>
</dbReference>
<feature type="region of interest" description="Disordered" evidence="1">
    <location>
        <begin position="656"/>
        <end position="720"/>
    </location>
</feature>
<feature type="compositionally biased region" description="Low complexity" evidence="1">
    <location>
        <begin position="537"/>
        <end position="561"/>
    </location>
</feature>
<feature type="region of interest" description="Disordered" evidence="1">
    <location>
        <begin position="269"/>
        <end position="306"/>
    </location>
</feature>
<feature type="compositionally biased region" description="Polar residues" evidence="1">
    <location>
        <begin position="616"/>
        <end position="628"/>
    </location>
</feature>